<dbReference type="RefSeq" id="WP_085765882.1">
    <property type="nucleotide sequence ID" value="NZ_CP019344.1"/>
</dbReference>
<dbReference type="SUPFAM" id="SSF50475">
    <property type="entry name" value="FMN-binding split barrel"/>
    <property type="match status" value="1"/>
</dbReference>
<name>A0A1W6MHK8_9FLAO</name>
<keyword evidence="3" id="KW-1185">Reference proteome</keyword>
<dbReference type="Pfam" id="PF16242">
    <property type="entry name" value="Pyrid_ox_like"/>
    <property type="match status" value="1"/>
</dbReference>
<dbReference type="Proteomes" id="UP000193431">
    <property type="component" value="Chromosome"/>
</dbReference>
<evidence type="ECO:0000313" key="2">
    <source>
        <dbReference type="EMBL" id="ARN77081.1"/>
    </source>
</evidence>
<dbReference type="EMBL" id="CP019344">
    <property type="protein sequence ID" value="ARN77081.1"/>
    <property type="molecule type" value="Genomic_DNA"/>
</dbReference>
<protein>
    <submittedName>
        <fullName evidence="2">General stress protein</fullName>
    </submittedName>
</protein>
<dbReference type="STRING" id="331648.BST97_03185"/>
<organism evidence="2 3">
    <name type="scientific">Nonlabens spongiae</name>
    <dbReference type="NCBI Taxonomy" id="331648"/>
    <lineage>
        <taxon>Bacteria</taxon>
        <taxon>Pseudomonadati</taxon>
        <taxon>Bacteroidota</taxon>
        <taxon>Flavobacteriia</taxon>
        <taxon>Flavobacteriales</taxon>
        <taxon>Flavobacteriaceae</taxon>
        <taxon>Nonlabens</taxon>
    </lineage>
</organism>
<sequence>MSEENLHQRRAHEKYLEMARGIPVAMMLTGLRQKPVHSIPMTPKRVQDDGEILFISNSTSENNANLLSDSDCQLIFGDVRSKEFMNVYGSAYISSDQELIDDLWSNLDNNWFEGKNDPSITVIRFRPRYGNYWDTKTNALVTMAKLGYTAITGNETEIGVKGTLQFNYQKN</sequence>
<dbReference type="InterPro" id="IPR038725">
    <property type="entry name" value="YdaG_split_barrel_FMN-bd"/>
</dbReference>
<evidence type="ECO:0000313" key="3">
    <source>
        <dbReference type="Proteomes" id="UP000193431"/>
    </source>
</evidence>
<dbReference type="PANTHER" id="PTHR34818:SF1">
    <property type="entry name" value="PROTEIN BLI-3"/>
    <property type="match status" value="1"/>
</dbReference>
<accession>A0A1W6MHK8</accession>
<reference evidence="2 3" key="1">
    <citation type="submission" date="2016-11" db="EMBL/GenBank/DDBJ databases">
        <title>Trade-off between light-utilization and light-protection in marine flavobacteria.</title>
        <authorList>
            <person name="Kumagai Y."/>
        </authorList>
    </citation>
    <scope>NUCLEOTIDE SEQUENCE [LARGE SCALE GENOMIC DNA]</scope>
    <source>
        <strain evidence="2 3">JCM 13191</strain>
    </source>
</reference>
<dbReference type="PANTHER" id="PTHR34818">
    <property type="entry name" value="PROTEIN BLI-3"/>
    <property type="match status" value="1"/>
</dbReference>
<dbReference type="AlphaFoldDB" id="A0A1W6MHK8"/>
<dbReference type="InterPro" id="IPR052917">
    <property type="entry name" value="Stress-Dev_Protein"/>
</dbReference>
<dbReference type="InterPro" id="IPR012349">
    <property type="entry name" value="Split_barrel_FMN-bd"/>
</dbReference>
<evidence type="ECO:0000259" key="1">
    <source>
        <dbReference type="Pfam" id="PF16242"/>
    </source>
</evidence>
<proteinExistence type="predicted"/>
<gene>
    <name evidence="2" type="ORF">BST97_03185</name>
</gene>
<dbReference type="OrthoDB" id="1432662at2"/>
<dbReference type="Gene3D" id="2.30.110.10">
    <property type="entry name" value="Electron Transport, Fmn-binding Protein, Chain A"/>
    <property type="match status" value="1"/>
</dbReference>
<feature type="domain" description="General stress protein FMN-binding split barrel" evidence="1">
    <location>
        <begin position="12"/>
        <end position="156"/>
    </location>
</feature>